<keyword evidence="4" id="KW-1185">Reference proteome</keyword>
<sequence>MPSSVLHGDSFGVQSSTTPESKKTAGHGEFDAKKALKECGNLSDGTAAGCAHVQDPAFTSAHAEPRAALQTGHRSTEPTAARMPPPTPSAPRAAPTRGRRATRRRRAEVRRPRTVDRNESEECEELDETSFRGLMKKRGGKYVAGIHLCNVRITSRSVDLQTGLDILSVLASAKARHPFLEELQGALEDAAEEQGQRLSEMGLAFRFEKTMHFWCGLLALPSSHDLAQVERWQASCVEVFRELGSGPGMTPCAFWWRSPGYLAEKWGRLRPRRLRFCRGFRFSFAWHLEP</sequence>
<evidence type="ECO:0000313" key="4">
    <source>
        <dbReference type="Proteomes" id="UP001642484"/>
    </source>
</evidence>
<dbReference type="EMBL" id="CAXAMN010000980">
    <property type="protein sequence ID" value="CAK8991674.1"/>
    <property type="molecule type" value="Genomic_DNA"/>
</dbReference>
<organism evidence="2 4">
    <name type="scientific">Durusdinium trenchii</name>
    <dbReference type="NCBI Taxonomy" id="1381693"/>
    <lineage>
        <taxon>Eukaryota</taxon>
        <taxon>Sar</taxon>
        <taxon>Alveolata</taxon>
        <taxon>Dinophyceae</taxon>
        <taxon>Suessiales</taxon>
        <taxon>Symbiodiniaceae</taxon>
        <taxon>Durusdinium</taxon>
    </lineage>
</organism>
<feature type="compositionally biased region" description="Basic and acidic residues" evidence="1">
    <location>
        <begin position="20"/>
        <end position="29"/>
    </location>
</feature>
<feature type="compositionally biased region" description="Basic residues" evidence="1">
    <location>
        <begin position="97"/>
        <end position="108"/>
    </location>
</feature>
<feature type="region of interest" description="Disordered" evidence="1">
    <location>
        <begin position="61"/>
        <end position="116"/>
    </location>
</feature>
<reference evidence="2 4" key="1">
    <citation type="submission" date="2024-02" db="EMBL/GenBank/DDBJ databases">
        <authorList>
            <person name="Chen Y."/>
            <person name="Shah S."/>
            <person name="Dougan E. K."/>
            <person name="Thang M."/>
            <person name="Chan C."/>
        </authorList>
    </citation>
    <scope>NUCLEOTIDE SEQUENCE [LARGE SCALE GENOMIC DNA]</scope>
</reference>
<gene>
    <name evidence="2" type="ORF">CCMP2556_LOCUS2549</name>
    <name evidence="3" type="ORF">CCMP2556_LOCUS8525</name>
</gene>
<evidence type="ECO:0000313" key="3">
    <source>
        <dbReference type="EMBL" id="CAK9006690.1"/>
    </source>
</evidence>
<evidence type="ECO:0000256" key="1">
    <source>
        <dbReference type="SAM" id="MobiDB-lite"/>
    </source>
</evidence>
<proteinExistence type="predicted"/>
<name>A0ABP0HQI7_9DINO</name>
<dbReference type="Proteomes" id="UP001642484">
    <property type="component" value="Unassembled WGS sequence"/>
</dbReference>
<accession>A0ABP0HQI7</accession>
<comment type="caution">
    <text evidence="2">The sequence shown here is derived from an EMBL/GenBank/DDBJ whole genome shotgun (WGS) entry which is preliminary data.</text>
</comment>
<dbReference type="EMBL" id="CAXAMN010003891">
    <property type="protein sequence ID" value="CAK9006690.1"/>
    <property type="molecule type" value="Genomic_DNA"/>
</dbReference>
<feature type="region of interest" description="Disordered" evidence="1">
    <location>
        <begin position="1"/>
        <end position="29"/>
    </location>
</feature>
<evidence type="ECO:0000313" key="2">
    <source>
        <dbReference type="EMBL" id="CAK8991674.1"/>
    </source>
</evidence>
<protein>
    <submittedName>
        <fullName evidence="2">Uncharacterized protein</fullName>
    </submittedName>
</protein>